<dbReference type="AlphaFoldDB" id="A0A1G8FST6"/>
<dbReference type="OrthoDB" id="9800334at2"/>
<dbReference type="RefSeq" id="WP_072736645.1">
    <property type="nucleotide sequence ID" value="NZ_CP048813.1"/>
</dbReference>
<dbReference type="EMBL" id="FNDN01000003">
    <property type="protein sequence ID" value="SDH85200.1"/>
    <property type="molecule type" value="Genomic_DNA"/>
</dbReference>
<dbReference type="Proteomes" id="UP000183263">
    <property type="component" value="Unassembled WGS sequence"/>
</dbReference>
<proteinExistence type="predicted"/>
<sequence length="199" mass="20510">MPVDLADLLTAVLAHDVLEVRDLLLRAVTERGVVTTWEGLVAPVLSGVATADGRQVSVADVRVFADTVSGLLATLTVDAPIPSGRRVLLAAAPPAHPGPEFRGLAAALARSRVNLRVAAPASRSALAGSISGSEPDVVAVWLDESSPDVTGLVRWLRRQRRGLRVAVGGPGLADAAVPPSVTEFSGLAEAAEKIAVLVE</sequence>
<reference evidence="1 2" key="1">
    <citation type="submission" date="2016-10" db="EMBL/GenBank/DDBJ databases">
        <authorList>
            <person name="de Groot N.N."/>
        </authorList>
    </citation>
    <scope>NUCLEOTIDE SEQUENCE [LARGE SCALE GENOMIC DNA]</scope>
    <source>
        <strain evidence="1 2">DSM 44892</strain>
    </source>
</reference>
<name>A0A1G8FST6_9NOCA</name>
<accession>A0A1G8FST6</accession>
<evidence type="ECO:0000313" key="2">
    <source>
        <dbReference type="Proteomes" id="UP000183263"/>
    </source>
</evidence>
<evidence type="ECO:0000313" key="1">
    <source>
        <dbReference type="EMBL" id="SDH85200.1"/>
    </source>
</evidence>
<organism evidence="1 2">
    <name type="scientific">Rhodococcus triatomae</name>
    <dbReference type="NCBI Taxonomy" id="300028"/>
    <lineage>
        <taxon>Bacteria</taxon>
        <taxon>Bacillati</taxon>
        <taxon>Actinomycetota</taxon>
        <taxon>Actinomycetes</taxon>
        <taxon>Mycobacteriales</taxon>
        <taxon>Nocardiaceae</taxon>
        <taxon>Rhodococcus</taxon>
    </lineage>
</organism>
<protein>
    <submittedName>
        <fullName evidence="1">Uncharacterized protein</fullName>
    </submittedName>
</protein>
<keyword evidence="2" id="KW-1185">Reference proteome</keyword>
<gene>
    <name evidence="1" type="ORF">SAMN05444695_103382</name>
</gene>